<proteinExistence type="predicted"/>
<reference evidence="2" key="2">
    <citation type="submission" date="2022-01" db="EMBL/GenBank/DDBJ databases">
        <authorList>
            <person name="Yamashiro T."/>
            <person name="Shiraishi A."/>
            <person name="Satake H."/>
            <person name="Nakayama K."/>
        </authorList>
    </citation>
    <scope>NUCLEOTIDE SEQUENCE</scope>
</reference>
<reference evidence="2" key="1">
    <citation type="journal article" date="2022" name="Int. J. Mol. Sci.">
        <title>Draft Genome of Tanacetum Coccineum: Genomic Comparison of Closely Related Tanacetum-Family Plants.</title>
        <authorList>
            <person name="Yamashiro T."/>
            <person name="Shiraishi A."/>
            <person name="Nakayama K."/>
            <person name="Satake H."/>
        </authorList>
    </citation>
    <scope>NUCLEOTIDE SEQUENCE</scope>
</reference>
<sequence length="164" mass="18924">MTRSIIKKLTEPLDEPEREFRRLRRAALLSHQNDPLAIARRNLFDDEASSSNNTGPKPPTPPKTLHEHSRPTSSDFQNLITVPTEQTRRIVDSCDIWLIQNTYIFQGLRTEDPLHLVKHYLSIVDNIQANGATRDTSRLRFFHFSLKGKAAEWINRIPPTQVMT</sequence>
<name>A0ABQ5I925_9ASTR</name>
<evidence type="ECO:0000313" key="3">
    <source>
        <dbReference type="Proteomes" id="UP001151760"/>
    </source>
</evidence>
<accession>A0ABQ5I925</accession>
<comment type="caution">
    <text evidence="2">The sequence shown here is derived from an EMBL/GenBank/DDBJ whole genome shotgun (WGS) entry which is preliminary data.</text>
</comment>
<gene>
    <name evidence="2" type="ORF">Tco_1091739</name>
</gene>
<protein>
    <submittedName>
        <fullName evidence="2">Uncharacterized protein</fullName>
    </submittedName>
</protein>
<organism evidence="2 3">
    <name type="scientific">Tanacetum coccineum</name>
    <dbReference type="NCBI Taxonomy" id="301880"/>
    <lineage>
        <taxon>Eukaryota</taxon>
        <taxon>Viridiplantae</taxon>
        <taxon>Streptophyta</taxon>
        <taxon>Embryophyta</taxon>
        <taxon>Tracheophyta</taxon>
        <taxon>Spermatophyta</taxon>
        <taxon>Magnoliopsida</taxon>
        <taxon>eudicotyledons</taxon>
        <taxon>Gunneridae</taxon>
        <taxon>Pentapetalae</taxon>
        <taxon>asterids</taxon>
        <taxon>campanulids</taxon>
        <taxon>Asterales</taxon>
        <taxon>Asteraceae</taxon>
        <taxon>Asteroideae</taxon>
        <taxon>Anthemideae</taxon>
        <taxon>Anthemidinae</taxon>
        <taxon>Tanacetum</taxon>
    </lineage>
</organism>
<evidence type="ECO:0000313" key="2">
    <source>
        <dbReference type="EMBL" id="GJT96221.1"/>
    </source>
</evidence>
<dbReference type="Proteomes" id="UP001151760">
    <property type="component" value="Unassembled WGS sequence"/>
</dbReference>
<keyword evidence="3" id="KW-1185">Reference proteome</keyword>
<feature type="region of interest" description="Disordered" evidence="1">
    <location>
        <begin position="46"/>
        <end position="75"/>
    </location>
</feature>
<dbReference type="EMBL" id="BQNB010020461">
    <property type="protein sequence ID" value="GJT96221.1"/>
    <property type="molecule type" value="Genomic_DNA"/>
</dbReference>
<evidence type="ECO:0000256" key="1">
    <source>
        <dbReference type="SAM" id="MobiDB-lite"/>
    </source>
</evidence>